<feature type="domain" description="RNA polymerase sigma-70 region 2" evidence="7">
    <location>
        <begin position="18"/>
        <end position="87"/>
    </location>
</feature>
<dbReference type="NCBIfam" id="TIGR02937">
    <property type="entry name" value="sigma70-ECF"/>
    <property type="match status" value="1"/>
</dbReference>
<dbReference type="InterPro" id="IPR014284">
    <property type="entry name" value="RNA_pol_sigma-70_dom"/>
</dbReference>
<evidence type="ECO:0000256" key="4">
    <source>
        <dbReference type="ARBA" id="ARBA00023163"/>
    </source>
</evidence>
<dbReference type="GO" id="GO:0006352">
    <property type="term" value="P:DNA-templated transcription initiation"/>
    <property type="evidence" value="ECO:0007669"/>
    <property type="project" value="InterPro"/>
</dbReference>
<evidence type="ECO:0000259" key="6">
    <source>
        <dbReference type="Pfam" id="PF00196"/>
    </source>
</evidence>
<dbReference type="Pfam" id="PF04542">
    <property type="entry name" value="Sigma70_r2"/>
    <property type="match status" value="1"/>
</dbReference>
<gene>
    <name evidence="8" type="ORF">PBLR_13066</name>
</gene>
<dbReference type="InterPro" id="IPR050239">
    <property type="entry name" value="Sigma-70_RNA_pol_init_factors"/>
</dbReference>
<feature type="domain" description="HTH luxR-type" evidence="6">
    <location>
        <begin position="173"/>
        <end position="212"/>
    </location>
</feature>
<dbReference type="AlphaFoldDB" id="A0A383RDU0"/>
<dbReference type="Gene3D" id="1.20.120.1810">
    <property type="match status" value="1"/>
</dbReference>
<sequence length="222" mass="24924">MTQIAHTHPALGDIETFIRNNMGLVMKSAARYSRLTGVDYEDLVSEGTIGLMLAYTRFDAKKGYAFSTFGVRYITGYILLYLRSNGRAIRVPAGIFELATKIYKNRWEDESAEFIASELNVPIQWVERALVHAAQRTMPSLDAPVEDTDIPLGLLIPAKGDYSGVHVRDYMNSLSQREKEYIELISLGYSQREVAEKYGISHQAVNSKVKSARVKAKAYFGT</sequence>
<dbReference type="InterPro" id="IPR000792">
    <property type="entry name" value="Tscrpt_reg_LuxR_C"/>
</dbReference>
<keyword evidence="3" id="KW-0805">Transcription regulation</keyword>
<dbReference type="InterPro" id="IPR013325">
    <property type="entry name" value="RNA_pol_sigma_r2"/>
</dbReference>
<dbReference type="PANTHER" id="PTHR30603">
    <property type="entry name" value="RNA POLYMERASE SIGMA FACTOR RPO"/>
    <property type="match status" value="1"/>
</dbReference>
<dbReference type="Proteomes" id="UP000304148">
    <property type="component" value="Chromosome"/>
</dbReference>
<evidence type="ECO:0000256" key="2">
    <source>
        <dbReference type="ARBA" id="ARBA00021245"/>
    </source>
</evidence>
<evidence type="ECO:0000256" key="5">
    <source>
        <dbReference type="ARBA" id="ARBA00024701"/>
    </source>
</evidence>
<comment type="function">
    <text evidence="5">Sigma factors are initiation factors that promote the attachment of RNA polymerase to specific initiation sites and are then released. Sigma-S contributes to the protection against external stress, thus playing a role in cellular fitness and survival.</text>
</comment>
<protein>
    <recommendedName>
        <fullName evidence="2">RNA polymerase sigma factor SigS</fullName>
    </recommendedName>
</protein>
<dbReference type="SUPFAM" id="SSF88946">
    <property type="entry name" value="Sigma2 domain of RNA polymerase sigma factors"/>
    <property type="match status" value="1"/>
</dbReference>
<reference evidence="9" key="1">
    <citation type="submission" date="2018-08" db="EMBL/GenBank/DDBJ databases">
        <authorList>
            <person name="Chevrot R."/>
        </authorList>
    </citation>
    <scope>NUCLEOTIDE SEQUENCE [LARGE SCALE GENOMIC DNA]</scope>
</reference>
<dbReference type="RefSeq" id="WP_138186514.1">
    <property type="nucleotide sequence ID" value="NZ_LS992241.1"/>
</dbReference>
<dbReference type="InterPro" id="IPR007627">
    <property type="entry name" value="RNA_pol_sigma70_r2"/>
</dbReference>
<evidence type="ECO:0000256" key="1">
    <source>
        <dbReference type="ARBA" id="ARBA00007788"/>
    </source>
</evidence>
<evidence type="ECO:0000313" key="8">
    <source>
        <dbReference type="EMBL" id="SYX84644.1"/>
    </source>
</evidence>
<dbReference type="GO" id="GO:0003677">
    <property type="term" value="F:DNA binding"/>
    <property type="evidence" value="ECO:0007669"/>
    <property type="project" value="InterPro"/>
</dbReference>
<evidence type="ECO:0000313" key="9">
    <source>
        <dbReference type="Proteomes" id="UP000304148"/>
    </source>
</evidence>
<dbReference type="InterPro" id="IPR036388">
    <property type="entry name" value="WH-like_DNA-bd_sf"/>
</dbReference>
<dbReference type="GO" id="GO:0003700">
    <property type="term" value="F:DNA-binding transcription factor activity"/>
    <property type="evidence" value="ECO:0007669"/>
    <property type="project" value="InterPro"/>
</dbReference>
<name>A0A383RDU0_PAEAL</name>
<dbReference type="PANTHER" id="PTHR30603:SF47">
    <property type="entry name" value="RNA POLYMERASE SIGMA FACTOR SIGD, CHLOROPLASTIC"/>
    <property type="match status" value="1"/>
</dbReference>
<organism evidence="8 9">
    <name type="scientific">Paenibacillus alvei</name>
    <name type="common">Bacillus alvei</name>
    <dbReference type="NCBI Taxonomy" id="44250"/>
    <lineage>
        <taxon>Bacteria</taxon>
        <taxon>Bacillati</taxon>
        <taxon>Bacillota</taxon>
        <taxon>Bacilli</taxon>
        <taxon>Bacillales</taxon>
        <taxon>Paenibacillaceae</taxon>
        <taxon>Paenibacillus</taxon>
    </lineage>
</organism>
<evidence type="ECO:0000259" key="7">
    <source>
        <dbReference type="Pfam" id="PF04542"/>
    </source>
</evidence>
<accession>A0A383RDU0</accession>
<dbReference type="Gene3D" id="1.10.10.10">
    <property type="entry name" value="Winged helix-like DNA-binding domain superfamily/Winged helix DNA-binding domain"/>
    <property type="match status" value="1"/>
</dbReference>
<dbReference type="EMBL" id="LS992241">
    <property type="protein sequence ID" value="SYX84644.1"/>
    <property type="molecule type" value="Genomic_DNA"/>
</dbReference>
<dbReference type="SUPFAM" id="SSF46894">
    <property type="entry name" value="C-terminal effector domain of the bipartite response regulators"/>
    <property type="match status" value="1"/>
</dbReference>
<comment type="similarity">
    <text evidence="1">Belongs to the sigma-70 factor family.</text>
</comment>
<proteinExistence type="inferred from homology"/>
<dbReference type="InterPro" id="IPR016032">
    <property type="entry name" value="Sig_transdc_resp-reg_C-effctor"/>
</dbReference>
<evidence type="ECO:0000256" key="3">
    <source>
        <dbReference type="ARBA" id="ARBA00023015"/>
    </source>
</evidence>
<dbReference type="Pfam" id="PF00196">
    <property type="entry name" value="GerE"/>
    <property type="match status" value="1"/>
</dbReference>
<keyword evidence="4" id="KW-0804">Transcription</keyword>